<dbReference type="Proteomes" id="UP001612741">
    <property type="component" value="Unassembled WGS sequence"/>
</dbReference>
<keyword evidence="1" id="KW-0472">Membrane</keyword>
<evidence type="ECO:0000313" key="3">
    <source>
        <dbReference type="Proteomes" id="UP001612741"/>
    </source>
</evidence>
<gene>
    <name evidence="2" type="ORF">ACIBG2_07235</name>
</gene>
<comment type="caution">
    <text evidence="2">The sequence shown here is derived from an EMBL/GenBank/DDBJ whole genome shotgun (WGS) entry which is preliminary data.</text>
</comment>
<dbReference type="RefSeq" id="WP_397079808.1">
    <property type="nucleotide sequence ID" value="NZ_JBITGY010000002.1"/>
</dbReference>
<proteinExistence type="predicted"/>
<dbReference type="EMBL" id="JBITGY010000002">
    <property type="protein sequence ID" value="MFI6497157.1"/>
    <property type="molecule type" value="Genomic_DNA"/>
</dbReference>
<evidence type="ECO:0000313" key="2">
    <source>
        <dbReference type="EMBL" id="MFI6497157.1"/>
    </source>
</evidence>
<reference evidence="2 3" key="1">
    <citation type="submission" date="2024-10" db="EMBL/GenBank/DDBJ databases">
        <title>The Natural Products Discovery Center: Release of the First 8490 Sequenced Strains for Exploring Actinobacteria Biosynthetic Diversity.</title>
        <authorList>
            <person name="Kalkreuter E."/>
            <person name="Kautsar S.A."/>
            <person name="Yang D."/>
            <person name="Bader C.D."/>
            <person name="Teijaro C.N."/>
            <person name="Fluegel L."/>
            <person name="Davis C.M."/>
            <person name="Simpson J.R."/>
            <person name="Lauterbach L."/>
            <person name="Steele A.D."/>
            <person name="Gui C."/>
            <person name="Meng S."/>
            <person name="Li G."/>
            <person name="Viehrig K."/>
            <person name="Ye F."/>
            <person name="Su P."/>
            <person name="Kiefer A.F."/>
            <person name="Nichols A."/>
            <person name="Cepeda A.J."/>
            <person name="Yan W."/>
            <person name="Fan B."/>
            <person name="Jiang Y."/>
            <person name="Adhikari A."/>
            <person name="Zheng C.-J."/>
            <person name="Schuster L."/>
            <person name="Cowan T.M."/>
            <person name="Smanski M.J."/>
            <person name="Chevrette M.G."/>
            <person name="De Carvalho L.P.S."/>
            <person name="Shen B."/>
        </authorList>
    </citation>
    <scope>NUCLEOTIDE SEQUENCE [LARGE SCALE GENOMIC DNA]</scope>
    <source>
        <strain evidence="2 3">NPDC050545</strain>
    </source>
</reference>
<sequence>MLSVPFVAMFVAIVAEWGWLHAVGVALAAGVTAGCALGGLWLLTRS</sequence>
<protein>
    <submittedName>
        <fullName evidence="2">Uncharacterized protein</fullName>
    </submittedName>
</protein>
<name>A0ABW7YMN0_9ACTN</name>
<evidence type="ECO:0000256" key="1">
    <source>
        <dbReference type="SAM" id="Phobius"/>
    </source>
</evidence>
<accession>A0ABW7YMN0</accession>
<feature type="transmembrane region" description="Helical" evidence="1">
    <location>
        <begin position="20"/>
        <end position="43"/>
    </location>
</feature>
<organism evidence="2 3">
    <name type="scientific">Nonomuraea typhae</name>
    <dbReference type="NCBI Taxonomy" id="2603600"/>
    <lineage>
        <taxon>Bacteria</taxon>
        <taxon>Bacillati</taxon>
        <taxon>Actinomycetota</taxon>
        <taxon>Actinomycetes</taxon>
        <taxon>Streptosporangiales</taxon>
        <taxon>Streptosporangiaceae</taxon>
        <taxon>Nonomuraea</taxon>
    </lineage>
</organism>
<keyword evidence="3" id="KW-1185">Reference proteome</keyword>
<keyword evidence="1" id="KW-1133">Transmembrane helix</keyword>
<keyword evidence="1" id="KW-0812">Transmembrane</keyword>